<evidence type="ECO:0000256" key="1">
    <source>
        <dbReference type="SAM" id="SignalP"/>
    </source>
</evidence>
<evidence type="ECO:0000313" key="2">
    <source>
        <dbReference type="EMBL" id="ACL60087.1"/>
    </source>
</evidence>
<gene>
    <name evidence="2" type="ordered locus">Mnod_5241</name>
</gene>
<dbReference type="RefSeq" id="WP_015931698.1">
    <property type="nucleotide sequence ID" value="NC_011894.1"/>
</dbReference>
<proteinExistence type="predicted"/>
<dbReference type="STRING" id="460265.Mnod_5241"/>
<dbReference type="EMBL" id="CP001349">
    <property type="protein sequence ID" value="ACL60087.1"/>
    <property type="molecule type" value="Genomic_DNA"/>
</dbReference>
<keyword evidence="3" id="KW-1185">Reference proteome</keyword>
<keyword evidence="1" id="KW-0732">Signal</keyword>
<dbReference type="Proteomes" id="UP000008207">
    <property type="component" value="Chromosome"/>
</dbReference>
<accession>B8IL88</accession>
<feature type="chain" id="PRO_5002874187" description="DUF2059 domain-containing protein" evidence="1">
    <location>
        <begin position="22"/>
        <end position="157"/>
    </location>
</feature>
<reference evidence="2 3" key="1">
    <citation type="submission" date="2009-01" db="EMBL/GenBank/DDBJ databases">
        <title>Complete sequence of chromosome of Methylobacterium nodulans ORS 2060.</title>
        <authorList>
            <consortium name="US DOE Joint Genome Institute"/>
            <person name="Lucas S."/>
            <person name="Copeland A."/>
            <person name="Lapidus A."/>
            <person name="Glavina del Rio T."/>
            <person name="Dalin E."/>
            <person name="Tice H."/>
            <person name="Bruce D."/>
            <person name="Goodwin L."/>
            <person name="Pitluck S."/>
            <person name="Sims D."/>
            <person name="Brettin T."/>
            <person name="Detter J.C."/>
            <person name="Han C."/>
            <person name="Larimer F."/>
            <person name="Land M."/>
            <person name="Hauser L."/>
            <person name="Kyrpides N."/>
            <person name="Ivanova N."/>
            <person name="Marx C.J."/>
            <person name="Richardson P."/>
        </authorList>
    </citation>
    <scope>NUCLEOTIDE SEQUENCE [LARGE SCALE GENOMIC DNA]</scope>
    <source>
        <strain evidence="3">LMG 21967 / CNCM I-2342 / ORS 2060</strain>
    </source>
</reference>
<protein>
    <recommendedName>
        <fullName evidence="4">DUF2059 domain-containing protein</fullName>
    </recommendedName>
</protein>
<feature type="signal peptide" evidence="1">
    <location>
        <begin position="1"/>
        <end position="21"/>
    </location>
</feature>
<dbReference type="HOGENOM" id="CLU_1675836_0_0_5"/>
<dbReference type="OrthoDB" id="8004482at2"/>
<dbReference type="AlphaFoldDB" id="B8IL88"/>
<organism evidence="2 3">
    <name type="scientific">Methylobacterium nodulans (strain LMG 21967 / CNCM I-2342 / ORS 2060)</name>
    <dbReference type="NCBI Taxonomy" id="460265"/>
    <lineage>
        <taxon>Bacteria</taxon>
        <taxon>Pseudomonadati</taxon>
        <taxon>Pseudomonadota</taxon>
        <taxon>Alphaproteobacteria</taxon>
        <taxon>Hyphomicrobiales</taxon>
        <taxon>Methylobacteriaceae</taxon>
        <taxon>Methylobacterium</taxon>
    </lineage>
</organism>
<evidence type="ECO:0008006" key="4">
    <source>
        <dbReference type="Google" id="ProtNLM"/>
    </source>
</evidence>
<evidence type="ECO:0000313" key="3">
    <source>
        <dbReference type="Proteomes" id="UP000008207"/>
    </source>
</evidence>
<name>B8IL88_METNO</name>
<dbReference type="KEGG" id="mno:Mnod_5241"/>
<sequence>MTKLLPLLGLALALASPSALANDRAALARTIIERTVAKNLGLAFKQAEERSLASLPAEKADRLRPELDKGFEQERAKLVDELSKEYAQKFSDDELKQLLKIYDDPVYQKFQAVNADPNSLVSSITKDAVTRMMNMLALATMAQQQPQPGAGPAPKQP</sequence>
<dbReference type="eggNOG" id="COG3184">
    <property type="taxonomic scope" value="Bacteria"/>
</dbReference>